<dbReference type="InterPro" id="IPR036890">
    <property type="entry name" value="HATPase_C_sf"/>
</dbReference>
<dbReference type="InterPro" id="IPR000014">
    <property type="entry name" value="PAS"/>
</dbReference>
<dbReference type="SMART" id="SM00331">
    <property type="entry name" value="PP2C_SIG"/>
    <property type="match status" value="1"/>
</dbReference>
<dbReference type="AlphaFoldDB" id="A0A6M6JLD5"/>
<dbReference type="CDD" id="cd00130">
    <property type="entry name" value="PAS"/>
    <property type="match status" value="1"/>
</dbReference>
<dbReference type="Gene3D" id="3.30.450.40">
    <property type="match status" value="1"/>
</dbReference>
<dbReference type="CDD" id="cd16936">
    <property type="entry name" value="HATPase_RsbW-like"/>
    <property type="match status" value="1"/>
</dbReference>
<evidence type="ECO:0000259" key="6">
    <source>
        <dbReference type="PROSITE" id="PS50110"/>
    </source>
</evidence>
<dbReference type="InterPro" id="IPR011006">
    <property type="entry name" value="CheY-like_superfamily"/>
</dbReference>
<keyword evidence="8" id="KW-1185">Reference proteome</keyword>
<dbReference type="InterPro" id="IPR001789">
    <property type="entry name" value="Sig_transdc_resp-reg_receiver"/>
</dbReference>
<dbReference type="InterPro" id="IPR001932">
    <property type="entry name" value="PPM-type_phosphatase-like_dom"/>
</dbReference>
<dbReference type="SMART" id="SM00448">
    <property type="entry name" value="REC"/>
    <property type="match status" value="1"/>
</dbReference>
<dbReference type="InterPro" id="IPR036457">
    <property type="entry name" value="PPM-type-like_dom_sf"/>
</dbReference>
<evidence type="ECO:0000256" key="4">
    <source>
        <dbReference type="PROSITE-ProRule" id="PRU00169"/>
    </source>
</evidence>
<feature type="region of interest" description="Disordered" evidence="5">
    <location>
        <begin position="914"/>
        <end position="941"/>
    </location>
</feature>
<accession>A0A6M6JLD5</accession>
<dbReference type="InterPro" id="IPR013656">
    <property type="entry name" value="PAS_4"/>
</dbReference>
<evidence type="ECO:0000313" key="7">
    <source>
        <dbReference type="EMBL" id="QJY47767.1"/>
    </source>
</evidence>
<protein>
    <submittedName>
        <fullName evidence="7">SpoIIE family protein phosphatase</fullName>
    </submittedName>
</protein>
<dbReference type="Pfam" id="PF13581">
    <property type="entry name" value="HATPase_c_2"/>
    <property type="match status" value="1"/>
</dbReference>
<dbReference type="SMART" id="SM00091">
    <property type="entry name" value="PAS"/>
    <property type="match status" value="1"/>
</dbReference>
<evidence type="ECO:0000313" key="8">
    <source>
        <dbReference type="Proteomes" id="UP000505377"/>
    </source>
</evidence>
<dbReference type="SUPFAM" id="SSF55785">
    <property type="entry name" value="PYP-like sensor domain (PAS domain)"/>
    <property type="match status" value="1"/>
</dbReference>
<dbReference type="InterPro" id="IPR003018">
    <property type="entry name" value="GAF"/>
</dbReference>
<dbReference type="CDD" id="cd00156">
    <property type="entry name" value="REC"/>
    <property type="match status" value="1"/>
</dbReference>
<dbReference type="Gene3D" id="3.30.565.10">
    <property type="entry name" value="Histidine kinase-like ATPase, C-terminal domain"/>
    <property type="match status" value="1"/>
</dbReference>
<dbReference type="PROSITE" id="PS50110">
    <property type="entry name" value="RESPONSE_REGULATORY"/>
    <property type="match status" value="1"/>
</dbReference>
<dbReference type="Gene3D" id="3.60.40.10">
    <property type="entry name" value="PPM-type phosphatase domain"/>
    <property type="match status" value="1"/>
</dbReference>
<dbReference type="Gene3D" id="3.40.50.2300">
    <property type="match status" value="1"/>
</dbReference>
<dbReference type="EMBL" id="CP053564">
    <property type="protein sequence ID" value="QJY47767.1"/>
    <property type="molecule type" value="Genomic_DNA"/>
</dbReference>
<dbReference type="SUPFAM" id="SSF55781">
    <property type="entry name" value="GAF domain-like"/>
    <property type="match status" value="1"/>
</dbReference>
<evidence type="ECO:0000256" key="3">
    <source>
        <dbReference type="ARBA" id="ARBA00022801"/>
    </source>
</evidence>
<dbReference type="Proteomes" id="UP000505377">
    <property type="component" value="Chromosome"/>
</dbReference>
<keyword evidence="1" id="KW-0808">Transferase</keyword>
<dbReference type="GO" id="GO:0016301">
    <property type="term" value="F:kinase activity"/>
    <property type="evidence" value="ECO:0007669"/>
    <property type="project" value="UniProtKB-KW"/>
</dbReference>
<organism evidence="7 8">
    <name type="scientific">Pseudonocardia broussonetiae</name>
    <dbReference type="NCBI Taxonomy" id="2736640"/>
    <lineage>
        <taxon>Bacteria</taxon>
        <taxon>Bacillati</taxon>
        <taxon>Actinomycetota</taxon>
        <taxon>Actinomycetes</taxon>
        <taxon>Pseudonocardiales</taxon>
        <taxon>Pseudonocardiaceae</taxon>
        <taxon>Pseudonocardia</taxon>
    </lineage>
</organism>
<feature type="region of interest" description="Disordered" evidence="5">
    <location>
        <begin position="324"/>
        <end position="344"/>
    </location>
</feature>
<dbReference type="SMART" id="SM00065">
    <property type="entry name" value="GAF"/>
    <property type="match status" value="1"/>
</dbReference>
<dbReference type="Pfam" id="PF00072">
    <property type="entry name" value="Response_reg"/>
    <property type="match status" value="1"/>
</dbReference>
<evidence type="ECO:0000256" key="1">
    <source>
        <dbReference type="ARBA" id="ARBA00022679"/>
    </source>
</evidence>
<dbReference type="Pfam" id="PF08448">
    <property type="entry name" value="PAS_4"/>
    <property type="match status" value="1"/>
</dbReference>
<dbReference type="InterPro" id="IPR029016">
    <property type="entry name" value="GAF-like_dom_sf"/>
</dbReference>
<proteinExistence type="predicted"/>
<keyword evidence="3" id="KW-0378">Hydrolase</keyword>
<dbReference type="Pfam" id="PF13492">
    <property type="entry name" value="GAF_3"/>
    <property type="match status" value="1"/>
</dbReference>
<dbReference type="SUPFAM" id="SSF52172">
    <property type="entry name" value="CheY-like"/>
    <property type="match status" value="1"/>
</dbReference>
<reference evidence="7 8" key="1">
    <citation type="submission" date="2020-05" db="EMBL/GenBank/DDBJ databases">
        <authorList>
            <person name="Mo P."/>
        </authorList>
    </citation>
    <scope>NUCLEOTIDE SEQUENCE [LARGE SCALE GENOMIC DNA]</scope>
    <source>
        <strain evidence="7 8">Gen01</strain>
    </source>
</reference>
<dbReference type="InterPro" id="IPR052016">
    <property type="entry name" value="Bact_Sigma-Reg"/>
</dbReference>
<dbReference type="KEGG" id="pbro:HOP40_19735"/>
<sequence>MTTAPGAEDATADAGHQEQVAGAGADRPIVLVVDDDPRRRSLVASLLDPHCTVLVGHDGADALEVVGRHAVDVLVLGSTRSGLLTELRARPASAAVPAILLTCRAEEDAVLQGLQSGVDDLLSVPSSAHGVLTGLRSALDVARSDHLDRAWRSAVLAASQEGCCVVDGARGAIVSANAAATDLLGLQPEDLPFGPPLPFLPAAEEDPEGSAMVESAWTRASTEERGRAVVPLRHATTRARIWVSISYIALPDRSRGGRSYLATLHDVTAARRATERDALLARAAALLTEPGPLTERLRQLIPIIARVLGGRVAVELRGPDGRSAPVAAAPVDRQAGNGNRQDGDDLVVPLVGTDRVLGTLRFAGLDFATTSDTGPAEGSRADVDVAELLARRIAAAVDADRVAERAARLHEVTTALASAGTLIETARALVDGVQRALATSTATVYALDPDGVHLHLVHRDGEGTASGEPVLRVDGPGAVARAASGHGPVWPPTSTGPVAAIPLTVGERVVGVLAVERSGSGHLLPDERELAAMLAGQAAQAFERAALADQRWQLARALQRALLPSSLPAFAQLALAAHYEPAQREFEAGGDWYDVFALGPARVALVVGDVVGQGPTAAAVMGQLRSVVSAYLHDGHSPAQALEGLDRTARRIPGARGSTALCLIVDTDSGDVAWSAAGHLPPLLAGPDGTRFAHGGEGALLGVSGRAPYCEGHETVVAGTTIALYTDGLVERRGQVVDDGLQRFAAVAERGHQRPSGELLDLLLAEVLGSDTGDDVALVLARLVPRPLERSLDADPLLLPGLRHDVHAWAVTAGMSEDGADDLQLALSEAVTNCVEHAYAGGTGEIRCRVHRTADGAVEASVQDFGAWRPPPADPGYRGRGLAVIHTLAEHVELHPTSQGTTIVFRVPATTEPLAQRTPGSGAPQWWTRQETPGPGTVPGC</sequence>
<evidence type="ECO:0000256" key="2">
    <source>
        <dbReference type="ARBA" id="ARBA00022777"/>
    </source>
</evidence>
<keyword evidence="2" id="KW-0418">Kinase</keyword>
<dbReference type="InterPro" id="IPR003594">
    <property type="entry name" value="HATPase_dom"/>
</dbReference>
<dbReference type="GO" id="GO:0016791">
    <property type="term" value="F:phosphatase activity"/>
    <property type="evidence" value="ECO:0007669"/>
    <property type="project" value="TreeGrafter"/>
</dbReference>
<dbReference type="GO" id="GO:0000160">
    <property type="term" value="P:phosphorelay signal transduction system"/>
    <property type="evidence" value="ECO:0007669"/>
    <property type="project" value="InterPro"/>
</dbReference>
<evidence type="ECO:0000256" key="5">
    <source>
        <dbReference type="SAM" id="MobiDB-lite"/>
    </source>
</evidence>
<gene>
    <name evidence="7" type="ORF">HOP40_19735</name>
</gene>
<feature type="region of interest" description="Disordered" evidence="5">
    <location>
        <begin position="1"/>
        <end position="22"/>
    </location>
</feature>
<dbReference type="PANTHER" id="PTHR43156">
    <property type="entry name" value="STAGE II SPORULATION PROTEIN E-RELATED"/>
    <property type="match status" value="1"/>
</dbReference>
<dbReference type="InterPro" id="IPR035965">
    <property type="entry name" value="PAS-like_dom_sf"/>
</dbReference>
<dbReference type="Gene3D" id="3.30.450.20">
    <property type="entry name" value="PAS domain"/>
    <property type="match status" value="1"/>
</dbReference>
<feature type="domain" description="Response regulatory" evidence="6">
    <location>
        <begin position="29"/>
        <end position="139"/>
    </location>
</feature>
<dbReference type="Pfam" id="PF07228">
    <property type="entry name" value="SpoIIE"/>
    <property type="match status" value="1"/>
</dbReference>
<comment type="caution">
    <text evidence="4">Lacks conserved residue(s) required for the propagation of feature annotation.</text>
</comment>
<dbReference type="PANTHER" id="PTHR43156:SF2">
    <property type="entry name" value="STAGE II SPORULATION PROTEIN E"/>
    <property type="match status" value="1"/>
</dbReference>
<dbReference type="SUPFAM" id="SSF55874">
    <property type="entry name" value="ATPase domain of HSP90 chaperone/DNA topoisomerase II/histidine kinase"/>
    <property type="match status" value="1"/>
</dbReference>
<name>A0A6M6JLD5_9PSEU</name>
<dbReference type="RefSeq" id="WP_172160729.1">
    <property type="nucleotide sequence ID" value="NZ_CP053564.1"/>
</dbReference>